<reference evidence="1" key="1">
    <citation type="submission" date="2020-04" db="EMBL/GenBank/DDBJ databases">
        <authorList>
            <person name="Chiriac C."/>
            <person name="Salcher M."/>
            <person name="Ghai R."/>
            <person name="Kavagutti S V."/>
        </authorList>
    </citation>
    <scope>NUCLEOTIDE SEQUENCE</scope>
</reference>
<evidence type="ECO:0000313" key="1">
    <source>
        <dbReference type="EMBL" id="CAB4138242.1"/>
    </source>
</evidence>
<proteinExistence type="predicted"/>
<accession>A0A6J5LWM8</accession>
<dbReference type="EMBL" id="LR796342">
    <property type="protein sequence ID" value="CAB4138242.1"/>
    <property type="molecule type" value="Genomic_DNA"/>
</dbReference>
<name>A0A6J5LWM8_9CAUD</name>
<gene>
    <name evidence="1" type="ORF">UFOVP329_4</name>
</gene>
<sequence>MNRVKSGKSYVTKTAGVWYASHDIGEFPPTLSGRTRRFGAGVICCVAMQSNVGRRAMMVTIADKGMRGSHNWYAYIDVGDLAPIEEAAKHGLDAHFPRS</sequence>
<organism evidence="1">
    <name type="scientific">uncultured Caudovirales phage</name>
    <dbReference type="NCBI Taxonomy" id="2100421"/>
    <lineage>
        <taxon>Viruses</taxon>
        <taxon>Duplodnaviria</taxon>
        <taxon>Heunggongvirae</taxon>
        <taxon>Uroviricota</taxon>
        <taxon>Caudoviricetes</taxon>
        <taxon>Peduoviridae</taxon>
        <taxon>Maltschvirus</taxon>
        <taxon>Maltschvirus maltsch</taxon>
    </lineage>
</organism>
<protein>
    <submittedName>
        <fullName evidence="1">Uncharacterized protein</fullName>
    </submittedName>
</protein>